<evidence type="ECO:0000259" key="2">
    <source>
        <dbReference type="PROSITE" id="PS00028"/>
    </source>
</evidence>
<organism evidence="3 4">
    <name type="scientific">Lecanosticta acicola</name>
    <dbReference type="NCBI Taxonomy" id="111012"/>
    <lineage>
        <taxon>Eukaryota</taxon>
        <taxon>Fungi</taxon>
        <taxon>Dikarya</taxon>
        <taxon>Ascomycota</taxon>
        <taxon>Pezizomycotina</taxon>
        <taxon>Dothideomycetes</taxon>
        <taxon>Dothideomycetidae</taxon>
        <taxon>Mycosphaerellales</taxon>
        <taxon>Mycosphaerellaceae</taxon>
        <taxon>Lecanosticta</taxon>
    </lineage>
</organism>
<sequence length="624" mass="71336">MTSLQRGAPPKANMAEFYQQMEKGYDTAKSTRKIYAESTESLVGWVRKQWYQYCDVVGKPPIETLRAMSMPTLHCFFHWLLTNRPNIRRTASVQTYWNVLCIVRKTVTGEQFIDQVIKSQMHGLAGITGNRPGALLALRYENLKVTLLRDPNGTDRPRVLLEFTFKDTKSYLGRKDANTFPVPDIPSEPCLLLCPQIMLLGLIFADEAFAAPSLVGPEQLFSLRIRRGRNQQELPFKEGIRSMPLFRKVERQVHGLSLSSAAATDDWLRKRLCTLSTVTGFEFLVGPYCFRRGNGEALDSSSHISDSQRNLILQHANSLVFQHNYLSHYITQDTHAAYRGLEPQSSIMRVASGMLRSIDTRRPRKLTESQAMDVNQHPDVRVLSRRKRRLRKQINDTLGTVTSTKGTQAYQLFKQIERDLRSTKRAVARKLLVDSQTRFRETQPVADIEAQLGHGSDGSVTAERAIDQPEQPTADKLSIERRRVVAALLTFATSDPQEENVRRSEAINAVSALCRRQERRARQVCQPKGRVKIDAESHSQRDDYPVTCRPTQCIFCLGNDALQHEDRQKSFCRKRDLKKHFERMHLRHLPDATPIECPHPRCSQIFEHKLHLQNHAATIHGTFT</sequence>
<feature type="domain" description="C2H2-type" evidence="2">
    <location>
        <begin position="597"/>
        <end position="620"/>
    </location>
</feature>
<dbReference type="InterPro" id="IPR013087">
    <property type="entry name" value="Znf_C2H2_type"/>
</dbReference>
<dbReference type="SMART" id="SM00355">
    <property type="entry name" value="ZnF_C2H2"/>
    <property type="match status" value="2"/>
</dbReference>
<evidence type="ECO:0000313" key="4">
    <source>
        <dbReference type="Proteomes" id="UP001296104"/>
    </source>
</evidence>
<accession>A0AAI8Z3G5</accession>
<keyword evidence="4" id="KW-1185">Reference proteome</keyword>
<dbReference type="Pfam" id="PF11917">
    <property type="entry name" value="DUF3435"/>
    <property type="match status" value="1"/>
</dbReference>
<reference evidence="3" key="1">
    <citation type="submission" date="2023-11" db="EMBL/GenBank/DDBJ databases">
        <authorList>
            <person name="Alioto T."/>
            <person name="Alioto T."/>
            <person name="Gomez Garrido J."/>
        </authorList>
    </citation>
    <scope>NUCLEOTIDE SEQUENCE</scope>
</reference>
<comment type="caution">
    <text evidence="3">The sequence shown here is derived from an EMBL/GenBank/DDBJ whole genome shotgun (WGS) entry which is preliminary data.</text>
</comment>
<dbReference type="PANTHER" id="PTHR37535:SF2">
    <property type="entry name" value="FINGER DOMAIN PROTEIN, PUTATIVE (AFU_ORTHOLOGUE AFUA_6G09300)-RELATED"/>
    <property type="match status" value="1"/>
</dbReference>
<dbReference type="InterPro" id="IPR021842">
    <property type="entry name" value="DUF3435"/>
</dbReference>
<dbReference type="AlphaFoldDB" id="A0AAI8Z3G5"/>
<name>A0AAI8Z3G5_9PEZI</name>
<dbReference type="Proteomes" id="UP001296104">
    <property type="component" value="Unassembled WGS sequence"/>
</dbReference>
<dbReference type="EMBL" id="CAVMBE010000052">
    <property type="protein sequence ID" value="CAK4031768.1"/>
    <property type="molecule type" value="Genomic_DNA"/>
</dbReference>
<dbReference type="PANTHER" id="PTHR37535">
    <property type="entry name" value="FLUG DOMAIN PROTEIN"/>
    <property type="match status" value="1"/>
</dbReference>
<evidence type="ECO:0000313" key="3">
    <source>
        <dbReference type="EMBL" id="CAK4031768.1"/>
    </source>
</evidence>
<protein>
    <submittedName>
        <fullName evidence="3">C2H2 finger domain-containing</fullName>
    </submittedName>
</protein>
<evidence type="ECO:0000256" key="1">
    <source>
        <dbReference type="SAM" id="MobiDB-lite"/>
    </source>
</evidence>
<feature type="region of interest" description="Disordered" evidence="1">
    <location>
        <begin position="451"/>
        <end position="477"/>
    </location>
</feature>
<dbReference type="PROSITE" id="PS00028">
    <property type="entry name" value="ZINC_FINGER_C2H2_1"/>
    <property type="match status" value="1"/>
</dbReference>
<proteinExistence type="predicted"/>
<gene>
    <name evidence="3" type="ORF">LECACI_7A006926</name>
</gene>